<keyword evidence="3" id="KW-1185">Reference proteome</keyword>
<dbReference type="AlphaFoldDB" id="K1Y772"/>
<dbReference type="HOGENOM" id="CLU_1434709_0_0_1"/>
<name>K1Y772_MARBU</name>
<reference evidence="2 3" key="1">
    <citation type="journal article" date="2012" name="BMC Genomics">
        <title>Sequencing the genome of Marssonina brunnea reveals fungus-poplar co-evolution.</title>
        <authorList>
            <person name="Zhu S."/>
            <person name="Cao Y.-Z."/>
            <person name="Jiang C."/>
            <person name="Tan B.-Y."/>
            <person name="Wang Z."/>
            <person name="Feng S."/>
            <person name="Zhang L."/>
            <person name="Su X.-H."/>
            <person name="Brejova B."/>
            <person name="Vinar T."/>
            <person name="Xu M."/>
            <person name="Wang M.-X."/>
            <person name="Zhang S.-G."/>
            <person name="Huang M.-R."/>
            <person name="Wu R."/>
            <person name="Zhou Y."/>
        </authorList>
    </citation>
    <scope>NUCLEOTIDE SEQUENCE [LARGE SCALE GENOMIC DNA]</scope>
    <source>
        <strain evidence="2 3">MB_m1</strain>
    </source>
</reference>
<feature type="region of interest" description="Disordered" evidence="1">
    <location>
        <begin position="69"/>
        <end position="97"/>
    </location>
</feature>
<organism evidence="2 3">
    <name type="scientific">Marssonina brunnea f. sp. multigermtubi (strain MB_m1)</name>
    <name type="common">Marssonina leaf spot fungus</name>
    <dbReference type="NCBI Taxonomy" id="1072389"/>
    <lineage>
        <taxon>Eukaryota</taxon>
        <taxon>Fungi</taxon>
        <taxon>Dikarya</taxon>
        <taxon>Ascomycota</taxon>
        <taxon>Pezizomycotina</taxon>
        <taxon>Leotiomycetes</taxon>
        <taxon>Helotiales</taxon>
        <taxon>Drepanopezizaceae</taxon>
        <taxon>Drepanopeziza</taxon>
    </lineage>
</organism>
<accession>K1Y772</accession>
<dbReference type="Proteomes" id="UP000006753">
    <property type="component" value="Unassembled WGS sequence"/>
</dbReference>
<dbReference type="EMBL" id="JH921428">
    <property type="protein sequence ID" value="EKD21014.1"/>
    <property type="molecule type" value="Genomic_DNA"/>
</dbReference>
<evidence type="ECO:0000313" key="2">
    <source>
        <dbReference type="EMBL" id="EKD21014.1"/>
    </source>
</evidence>
<evidence type="ECO:0000256" key="1">
    <source>
        <dbReference type="SAM" id="MobiDB-lite"/>
    </source>
</evidence>
<sequence length="189" mass="20150">MIDDLRIDLRDCRSADRLDRSRAIAPVAPVAAASAIPAVPATVPLASMAIATIALVAIAADTTVSKAAPAATTHSSAQHPDGKPARTPLPSGRTSAAPTTTATLVSLNYIAFPPSIDNNHPLVPPLDSPSFLPPHPPQPGAPIPDANFTATRYACPFQGYTKDFDKDRTYKRHYGDVDHLGNRWYCQQY</sequence>
<gene>
    <name evidence="2" type="ORF">MBM_00127</name>
</gene>
<protein>
    <submittedName>
        <fullName evidence="2">Uncharacterized protein</fullName>
    </submittedName>
</protein>
<evidence type="ECO:0000313" key="3">
    <source>
        <dbReference type="Proteomes" id="UP000006753"/>
    </source>
</evidence>
<dbReference type="InParanoid" id="K1Y772"/>
<dbReference type="KEGG" id="mbe:MBM_00127"/>
<proteinExistence type="predicted"/>